<reference evidence="1 2" key="1">
    <citation type="journal article" date="2015" name="PeerJ">
        <title>First genomic representation of candidate bacterial phylum KSB3 points to enhanced environmental sensing as a trigger of wastewater bulking.</title>
        <authorList>
            <person name="Sekiguchi Y."/>
            <person name="Ohashi A."/>
            <person name="Parks D.H."/>
            <person name="Yamauchi T."/>
            <person name="Tyson G.W."/>
            <person name="Hugenholtz P."/>
        </authorList>
    </citation>
    <scope>NUCLEOTIDE SEQUENCE [LARGE SCALE GENOMIC DNA]</scope>
</reference>
<sequence length="129" mass="14896">MRRRCAKLPSWEGLGVGDQKTLGIEDLSVQFDERPGDQGFLSGSVVFKDLSALFFREFLDVANEQIDKIMYSYHYQNADAVLIFRYDNALHKPALPFREHKHTEQEIIAVSEPTLDDALLEILLLNRWL</sequence>
<gene>
    <name evidence="1" type="ORF">U14_00732</name>
</gene>
<proteinExistence type="predicted"/>
<evidence type="ECO:0000313" key="1">
    <source>
        <dbReference type="EMBL" id="GAK49510.1"/>
    </source>
</evidence>
<accession>A0A0S6VWH3</accession>
<protein>
    <submittedName>
        <fullName evidence="1">Genome sequencing data, contig C327</fullName>
    </submittedName>
</protein>
<dbReference type="EMBL" id="DF820455">
    <property type="protein sequence ID" value="GAK49510.1"/>
    <property type="molecule type" value="Genomic_DNA"/>
</dbReference>
<organism evidence="1 2">
    <name type="scientific">Candidatus Moduliflexus flocculans</name>
    <dbReference type="NCBI Taxonomy" id="1499966"/>
    <lineage>
        <taxon>Bacteria</taxon>
        <taxon>Candidatus Moduliflexota</taxon>
        <taxon>Candidatus Moduliflexia</taxon>
        <taxon>Candidatus Moduliflexales</taxon>
        <taxon>Candidatus Moduliflexaceae</taxon>
    </lineage>
</organism>
<dbReference type="InterPro" id="IPR045397">
    <property type="entry name" value="TumE-like"/>
</dbReference>
<dbReference type="STRING" id="1499966.U14_00732"/>
<dbReference type="Proteomes" id="UP000030700">
    <property type="component" value="Unassembled WGS sequence"/>
</dbReference>
<evidence type="ECO:0000313" key="2">
    <source>
        <dbReference type="Proteomes" id="UP000030700"/>
    </source>
</evidence>
<dbReference type="HOGENOM" id="CLU_159819_0_0_0"/>
<name>A0A0S6VWH3_9BACT</name>
<dbReference type="Pfam" id="PF20126">
    <property type="entry name" value="TumE"/>
    <property type="match status" value="1"/>
</dbReference>
<keyword evidence="2" id="KW-1185">Reference proteome</keyword>
<dbReference type="AlphaFoldDB" id="A0A0S6VWH3"/>